<dbReference type="SUPFAM" id="SSF54427">
    <property type="entry name" value="NTF2-like"/>
    <property type="match status" value="1"/>
</dbReference>
<evidence type="ECO:0008006" key="5">
    <source>
        <dbReference type="Google" id="ProtNLM"/>
    </source>
</evidence>
<dbReference type="Proteomes" id="UP001162834">
    <property type="component" value="Chromosome"/>
</dbReference>
<feature type="compositionally biased region" description="Pro residues" evidence="1">
    <location>
        <begin position="38"/>
        <end position="53"/>
    </location>
</feature>
<dbReference type="KEGG" id="sbae:DSM104329_01273"/>
<accession>A0A9E7BZ33</accession>
<evidence type="ECO:0000313" key="4">
    <source>
        <dbReference type="Proteomes" id="UP001162834"/>
    </source>
</evidence>
<gene>
    <name evidence="3" type="ORF">DSM104329_01273</name>
</gene>
<dbReference type="PROSITE" id="PS51257">
    <property type="entry name" value="PROKAR_LIPOPROTEIN"/>
    <property type="match status" value="1"/>
</dbReference>
<evidence type="ECO:0000256" key="2">
    <source>
        <dbReference type="SAM" id="SignalP"/>
    </source>
</evidence>
<protein>
    <recommendedName>
        <fullName evidence="5">SnoaL-like domain-containing protein</fullName>
    </recommendedName>
</protein>
<dbReference type="InterPro" id="IPR032710">
    <property type="entry name" value="NTF2-like_dom_sf"/>
</dbReference>
<evidence type="ECO:0000256" key="1">
    <source>
        <dbReference type="SAM" id="MobiDB-lite"/>
    </source>
</evidence>
<feature type="region of interest" description="Disordered" evidence="1">
    <location>
        <begin position="22"/>
        <end position="62"/>
    </location>
</feature>
<feature type="compositionally biased region" description="Low complexity" evidence="1">
    <location>
        <begin position="26"/>
        <end position="37"/>
    </location>
</feature>
<dbReference type="EMBL" id="CP087164">
    <property type="protein sequence ID" value="UGS34891.1"/>
    <property type="molecule type" value="Genomic_DNA"/>
</dbReference>
<sequence length="182" mass="19027">MRLALACAICASLAMGACGGGGGSGTSATSSARTPTTPATPAPLTTPAPPPGSPKARPAPAADTRVIRAWVDTLRRGDIAGAARLFALPALVQYAPGDRPLRLTLRRHARTFNRLLPCGAELLRTERRGRYTVGIFRLVERRGANCDGPGAVVETAFVIRGGLIAEWRRLPDPDQAGEAPVV</sequence>
<reference evidence="3" key="1">
    <citation type="journal article" date="2022" name="Int. J. Syst. Evol. Microbiol.">
        <title>Pseudomonas aegrilactucae sp. nov. and Pseudomonas morbosilactucae sp. nov., pathogens causing bacterial rot of lettuce in Japan.</title>
        <authorList>
            <person name="Sawada H."/>
            <person name="Fujikawa T."/>
            <person name="Satou M."/>
        </authorList>
    </citation>
    <scope>NUCLEOTIDE SEQUENCE</scope>
    <source>
        <strain evidence="3">0166_1</strain>
    </source>
</reference>
<organism evidence="3 4">
    <name type="scientific">Capillimicrobium parvum</name>
    <dbReference type="NCBI Taxonomy" id="2884022"/>
    <lineage>
        <taxon>Bacteria</taxon>
        <taxon>Bacillati</taxon>
        <taxon>Actinomycetota</taxon>
        <taxon>Thermoleophilia</taxon>
        <taxon>Solirubrobacterales</taxon>
        <taxon>Capillimicrobiaceae</taxon>
        <taxon>Capillimicrobium</taxon>
    </lineage>
</organism>
<feature type="signal peptide" evidence="2">
    <location>
        <begin position="1"/>
        <end position="19"/>
    </location>
</feature>
<dbReference type="AlphaFoldDB" id="A0A9E7BZ33"/>
<dbReference type="RefSeq" id="WP_259314557.1">
    <property type="nucleotide sequence ID" value="NZ_CP087164.1"/>
</dbReference>
<keyword evidence="2" id="KW-0732">Signal</keyword>
<evidence type="ECO:0000313" key="3">
    <source>
        <dbReference type="EMBL" id="UGS34891.1"/>
    </source>
</evidence>
<name>A0A9E7BZ33_9ACTN</name>
<feature type="chain" id="PRO_5039490778" description="SnoaL-like domain-containing protein" evidence="2">
    <location>
        <begin position="20"/>
        <end position="182"/>
    </location>
</feature>
<proteinExistence type="predicted"/>
<keyword evidence="4" id="KW-1185">Reference proteome</keyword>